<comment type="caution">
    <text evidence="1">The sequence shown here is derived from an EMBL/GenBank/DDBJ whole genome shotgun (WGS) entry which is preliminary data.</text>
</comment>
<dbReference type="Proteomes" id="UP001235712">
    <property type="component" value="Unassembled WGS sequence"/>
</dbReference>
<protein>
    <recommendedName>
        <fullName evidence="3">SPP1 Gp6-like portal protein</fullName>
    </recommendedName>
</protein>
<evidence type="ECO:0000313" key="2">
    <source>
        <dbReference type="Proteomes" id="UP001235712"/>
    </source>
</evidence>
<name>A0ABT9NXL7_9ACTN</name>
<sequence length="473" mass="53185">MTDRLVFHESFDSTRATFSSRPHDLNITQAHIESVISLLLGRSLALNNTYAFDSRSFLDFADVMLDTRQRALVRHPAAGDDLKSQMPFSLFRFRQPSYLTGCADQLQRHNPDPDKHFRLSGWGQITDLPTERDLLAEQLKRIQAHKESGGGATYDAPLPTELKAQFPGLERQYDLLLRIDSYFDHTGFSHDAVNPKTSLPAYVRTLVDLDDPTVDEMAQIADCPPDLARRVRDRLREQQTRKNAFTARTWAHDFEAVAVVHSGDVTTDELVREFIDTAYNATLAESATAQFKYMSSVPRHDGRDDLKYMNAFTLGIIRATREPASIPEQIKAERVTQRMTGLLTAGSKLPGPTTAGLDRVLTEYWNLLADPDRRVSWQQSTDLMHNQLGREVVDALAFRDAWQAHIARLTRQLPRIVSGGDGELAVTMSNGETEYHQTHQLGEATRTDLDSALAAGEHLEALGTITEELNDEK</sequence>
<evidence type="ECO:0008006" key="3">
    <source>
        <dbReference type="Google" id="ProtNLM"/>
    </source>
</evidence>
<dbReference type="EMBL" id="JAUSQZ010000001">
    <property type="protein sequence ID" value="MDP9825017.1"/>
    <property type="molecule type" value="Genomic_DNA"/>
</dbReference>
<dbReference type="RefSeq" id="WP_307238364.1">
    <property type="nucleotide sequence ID" value="NZ_JAUSQZ010000001.1"/>
</dbReference>
<reference evidence="1 2" key="1">
    <citation type="submission" date="2023-07" db="EMBL/GenBank/DDBJ databases">
        <title>Sequencing the genomes of 1000 actinobacteria strains.</title>
        <authorList>
            <person name="Klenk H.-P."/>
        </authorList>
    </citation>
    <scope>NUCLEOTIDE SEQUENCE [LARGE SCALE GENOMIC DNA]</scope>
    <source>
        <strain evidence="1 2">DSM 44388</strain>
    </source>
</reference>
<proteinExistence type="predicted"/>
<gene>
    <name evidence="1" type="ORF">J2S57_000766</name>
</gene>
<evidence type="ECO:0000313" key="1">
    <source>
        <dbReference type="EMBL" id="MDP9825017.1"/>
    </source>
</evidence>
<accession>A0ABT9NXL7</accession>
<organism evidence="1 2">
    <name type="scientific">Kineosporia succinea</name>
    <dbReference type="NCBI Taxonomy" id="84632"/>
    <lineage>
        <taxon>Bacteria</taxon>
        <taxon>Bacillati</taxon>
        <taxon>Actinomycetota</taxon>
        <taxon>Actinomycetes</taxon>
        <taxon>Kineosporiales</taxon>
        <taxon>Kineosporiaceae</taxon>
        <taxon>Kineosporia</taxon>
    </lineage>
</organism>
<keyword evidence="2" id="KW-1185">Reference proteome</keyword>